<keyword evidence="1" id="KW-1133">Transmembrane helix</keyword>
<accession>A0ABY8F7H2</accession>
<sequence>MLLAGHYTVTLVSVLTAVFIWGDAFPFYNDIESLSRVYPALATVFFVLMTFSDFMSLKKSDDDGRVSGFVKNPRFRDMAAAISVFVIVNYCNYKIFSDFVDSGSTQSIFYQVIQSASGTLSGS</sequence>
<organism evidence="2 3">
    <name type="scientific">Roseibium porphyridii</name>
    <dbReference type="NCBI Taxonomy" id="2866279"/>
    <lineage>
        <taxon>Bacteria</taxon>
        <taxon>Pseudomonadati</taxon>
        <taxon>Pseudomonadota</taxon>
        <taxon>Alphaproteobacteria</taxon>
        <taxon>Hyphomicrobiales</taxon>
        <taxon>Stappiaceae</taxon>
        <taxon>Roseibium</taxon>
    </lineage>
</organism>
<protein>
    <submittedName>
        <fullName evidence="2">Uncharacterized protein</fullName>
    </submittedName>
</protein>
<gene>
    <name evidence="2" type="ORF">K1718_03655</name>
</gene>
<feature type="transmembrane region" description="Helical" evidence="1">
    <location>
        <begin position="78"/>
        <end position="96"/>
    </location>
</feature>
<keyword evidence="1" id="KW-0472">Membrane</keyword>
<proteinExistence type="predicted"/>
<dbReference type="Proteomes" id="UP001209803">
    <property type="component" value="Chromosome"/>
</dbReference>
<feature type="transmembrane region" description="Helical" evidence="1">
    <location>
        <begin position="7"/>
        <end position="25"/>
    </location>
</feature>
<name>A0ABY8F7H2_9HYPH</name>
<dbReference type="EMBL" id="CP120863">
    <property type="protein sequence ID" value="WFE90459.1"/>
    <property type="molecule type" value="Genomic_DNA"/>
</dbReference>
<evidence type="ECO:0000313" key="2">
    <source>
        <dbReference type="EMBL" id="WFE90459.1"/>
    </source>
</evidence>
<keyword evidence="3" id="KW-1185">Reference proteome</keyword>
<evidence type="ECO:0000256" key="1">
    <source>
        <dbReference type="SAM" id="Phobius"/>
    </source>
</evidence>
<evidence type="ECO:0000313" key="3">
    <source>
        <dbReference type="Proteomes" id="UP001209803"/>
    </source>
</evidence>
<reference evidence="2 3" key="1">
    <citation type="submission" date="2023-03" db="EMBL/GenBank/DDBJ databases">
        <title>Roseibium porphyridii sp. nov. and Roseibium rhodosorbium sp. nov. isolated from marine algae, Porphyridium cruentum and Rhodosorus marinus, respectively.</title>
        <authorList>
            <person name="Lee M.W."/>
            <person name="Choi B.J."/>
            <person name="Lee J.K."/>
            <person name="Choi D.G."/>
            <person name="Baek J.H."/>
            <person name="Bayburt H."/>
            <person name="Kim J.M."/>
            <person name="Han D.M."/>
            <person name="Kim K.H."/>
            <person name="Jeon C.O."/>
        </authorList>
    </citation>
    <scope>NUCLEOTIDE SEQUENCE [LARGE SCALE GENOMIC DNA]</scope>
    <source>
        <strain evidence="2 3">KMA01</strain>
    </source>
</reference>
<dbReference type="RefSeq" id="WP_265679707.1">
    <property type="nucleotide sequence ID" value="NZ_CP120863.1"/>
</dbReference>
<keyword evidence="1" id="KW-0812">Transmembrane</keyword>
<feature type="transmembrane region" description="Helical" evidence="1">
    <location>
        <begin position="37"/>
        <end position="57"/>
    </location>
</feature>